<evidence type="ECO:0000313" key="2">
    <source>
        <dbReference type="EMBL" id="KAG5193383.1"/>
    </source>
</evidence>
<dbReference type="InterPro" id="IPR055213">
    <property type="entry name" value="IML1_double_psi_beta_barrel"/>
</dbReference>
<comment type="caution">
    <text evidence="2">The sequence shown here is derived from an EMBL/GenBank/DDBJ whole genome shotgun (WGS) entry which is preliminary data.</text>
</comment>
<dbReference type="GO" id="GO:0010508">
    <property type="term" value="P:positive regulation of autophagy"/>
    <property type="evidence" value="ECO:0007669"/>
    <property type="project" value="TreeGrafter"/>
</dbReference>
<gene>
    <name evidence="2" type="ORF">JEQ12_019744</name>
</gene>
<dbReference type="EMBL" id="JAEMGP010000027">
    <property type="protein sequence ID" value="KAG5193383.1"/>
    <property type="molecule type" value="Genomic_DNA"/>
</dbReference>
<dbReference type="GO" id="GO:0034198">
    <property type="term" value="P:cellular response to amino acid starvation"/>
    <property type="evidence" value="ECO:0007669"/>
    <property type="project" value="TreeGrafter"/>
</dbReference>
<evidence type="ECO:0000313" key="3">
    <source>
        <dbReference type="Proteomes" id="UP000664991"/>
    </source>
</evidence>
<reference evidence="2 3" key="1">
    <citation type="submission" date="2020-12" db="EMBL/GenBank/DDBJ databases">
        <title>De novo assembly of Tibetan sheep genome.</title>
        <authorList>
            <person name="Li X."/>
        </authorList>
    </citation>
    <scope>NUCLEOTIDE SEQUENCE [LARGE SCALE GENOMIC DNA]</scope>
    <source>
        <tissue evidence="2">Heart</tissue>
    </source>
</reference>
<dbReference type="Proteomes" id="UP000664991">
    <property type="component" value="Unassembled WGS sequence"/>
</dbReference>
<name>A0A835ZQQ2_SHEEP</name>
<dbReference type="PANTHER" id="PTHR13179">
    <property type="entry name" value="DEP DOMAIN CONTAINING PROTEIN 5"/>
    <property type="match status" value="1"/>
</dbReference>
<protein>
    <recommendedName>
        <fullName evidence="1">IML1 N-terminal double psi beta-barrel domain-containing protein</fullName>
    </recommendedName>
</protein>
<dbReference type="GO" id="GO:0005096">
    <property type="term" value="F:GTPase activator activity"/>
    <property type="evidence" value="ECO:0007669"/>
    <property type="project" value="InterPro"/>
</dbReference>
<dbReference type="GO" id="GO:1990130">
    <property type="term" value="C:GATOR1 complex"/>
    <property type="evidence" value="ECO:0007669"/>
    <property type="project" value="TreeGrafter"/>
</dbReference>
<dbReference type="GO" id="GO:1904262">
    <property type="term" value="P:negative regulation of TORC1 signaling"/>
    <property type="evidence" value="ECO:0007669"/>
    <property type="project" value="TreeGrafter"/>
</dbReference>
<dbReference type="PANTHER" id="PTHR13179:SF8">
    <property type="entry name" value="GATOR COMPLEX PROTEIN DEPDC5"/>
    <property type="match status" value="1"/>
</dbReference>
<organism evidence="2 3">
    <name type="scientific">Ovis aries</name>
    <name type="common">Sheep</name>
    <dbReference type="NCBI Taxonomy" id="9940"/>
    <lineage>
        <taxon>Eukaryota</taxon>
        <taxon>Metazoa</taxon>
        <taxon>Chordata</taxon>
        <taxon>Craniata</taxon>
        <taxon>Vertebrata</taxon>
        <taxon>Euteleostomi</taxon>
        <taxon>Mammalia</taxon>
        <taxon>Eutheria</taxon>
        <taxon>Laurasiatheria</taxon>
        <taxon>Artiodactyla</taxon>
        <taxon>Ruminantia</taxon>
        <taxon>Pecora</taxon>
        <taxon>Bovidae</taxon>
        <taxon>Caprinae</taxon>
        <taxon>Ovis</taxon>
    </lineage>
</organism>
<proteinExistence type="predicted"/>
<dbReference type="AlphaFoldDB" id="A0A835ZQQ2"/>
<dbReference type="InterPro" id="IPR027244">
    <property type="entry name" value="IML1"/>
</dbReference>
<feature type="domain" description="IML1 N-terminal double psi beta-barrel" evidence="1">
    <location>
        <begin position="5"/>
        <end position="73"/>
    </location>
</feature>
<evidence type="ECO:0000259" key="1">
    <source>
        <dbReference type="Pfam" id="PF23013"/>
    </source>
</evidence>
<sequence length="74" mass="8368">MRTTKVCTFVVHKKGFGGSDNERVVNPRVFPHIKLGDMVETAHPDDEYSPLLLQVKSLKEDLQKETVNVDQTVT</sequence>
<dbReference type="GO" id="GO:0005765">
    <property type="term" value="C:lysosomal membrane"/>
    <property type="evidence" value="ECO:0007669"/>
    <property type="project" value="TreeGrafter"/>
</dbReference>
<accession>A0A835ZQQ2</accession>
<dbReference type="Pfam" id="PF23013">
    <property type="entry name" value="IML1_N"/>
    <property type="match status" value="1"/>
</dbReference>